<proteinExistence type="predicted"/>
<dbReference type="Gene3D" id="3.10.180.10">
    <property type="entry name" value="2,3-Dihydroxybiphenyl 1,2-Dioxygenase, domain 1"/>
    <property type="match status" value="1"/>
</dbReference>
<feature type="domain" description="VOC" evidence="1">
    <location>
        <begin position="51"/>
        <end position="180"/>
    </location>
</feature>
<protein>
    <recommendedName>
        <fullName evidence="1">VOC domain-containing protein</fullName>
    </recommendedName>
</protein>
<accession>A0A7S1F9W4</accession>
<dbReference type="PROSITE" id="PS51819">
    <property type="entry name" value="VOC"/>
    <property type="match status" value="1"/>
</dbReference>
<dbReference type="EMBL" id="HBFQ01038112">
    <property type="protein sequence ID" value="CAD8852654.1"/>
    <property type="molecule type" value="Transcribed_RNA"/>
</dbReference>
<dbReference type="InterPro" id="IPR029068">
    <property type="entry name" value="Glyas_Bleomycin-R_OHBP_Dase"/>
</dbReference>
<dbReference type="CDD" id="cd06587">
    <property type="entry name" value="VOC"/>
    <property type="match status" value="1"/>
</dbReference>
<dbReference type="InterPro" id="IPR004360">
    <property type="entry name" value="Glyas_Fos-R_dOase_dom"/>
</dbReference>
<dbReference type="AlphaFoldDB" id="A0A7S1F9W4"/>
<evidence type="ECO:0000259" key="1">
    <source>
        <dbReference type="PROSITE" id="PS51819"/>
    </source>
</evidence>
<reference evidence="2" key="1">
    <citation type="submission" date="2021-01" db="EMBL/GenBank/DDBJ databases">
        <authorList>
            <person name="Corre E."/>
            <person name="Pelletier E."/>
            <person name="Niang G."/>
            <person name="Scheremetjew M."/>
            <person name="Finn R."/>
            <person name="Kale V."/>
            <person name="Holt S."/>
            <person name="Cochrane G."/>
            <person name="Meng A."/>
            <person name="Brown T."/>
            <person name="Cohen L."/>
        </authorList>
    </citation>
    <scope>NUCLEOTIDE SEQUENCE</scope>
</reference>
<dbReference type="SUPFAM" id="SSF54593">
    <property type="entry name" value="Glyoxalase/Bleomycin resistance protein/Dihydroxybiphenyl dioxygenase"/>
    <property type="match status" value="1"/>
</dbReference>
<name>A0A7S1F9W4_NOCSC</name>
<dbReference type="InterPro" id="IPR037523">
    <property type="entry name" value="VOC_core"/>
</dbReference>
<gene>
    <name evidence="2" type="ORF">NSCI0253_LOCUS27004</name>
</gene>
<organism evidence="2">
    <name type="scientific">Noctiluca scintillans</name>
    <name type="common">Sea sparkle</name>
    <name type="synonym">Red tide dinoflagellate</name>
    <dbReference type="NCBI Taxonomy" id="2966"/>
    <lineage>
        <taxon>Eukaryota</taxon>
        <taxon>Sar</taxon>
        <taxon>Alveolata</taxon>
        <taxon>Dinophyceae</taxon>
        <taxon>Noctilucales</taxon>
        <taxon>Noctilucaceae</taxon>
        <taxon>Noctiluca</taxon>
    </lineage>
</organism>
<sequence length="185" mass="20571">MRGVRNAFRQRCVARFPVPSRGRPSDVQRTLARLTSTETSEKTLRRPVVLGLDHAGVGVRCLTQSLEWYRGVLGMTHVLAEDPAFNDGILMVGVAGVPLVALLELPEAEAPLTGSRSQRGHFAVRVSEDEFAAFRQNLPKLLRLHAGTEAAPWIQEDDFGRQRSLFFFDPDGNEVEVTTWLQPPP</sequence>
<evidence type="ECO:0000313" key="2">
    <source>
        <dbReference type="EMBL" id="CAD8852654.1"/>
    </source>
</evidence>
<dbReference type="Pfam" id="PF00903">
    <property type="entry name" value="Glyoxalase"/>
    <property type="match status" value="1"/>
</dbReference>